<dbReference type="PANTHER" id="PTHR11709">
    <property type="entry name" value="MULTI-COPPER OXIDASE"/>
    <property type="match status" value="1"/>
</dbReference>
<gene>
    <name evidence="12" type="ORF">RDB_LOCUS139690</name>
</gene>
<dbReference type="GO" id="GO:0005507">
    <property type="term" value="F:copper ion binding"/>
    <property type="evidence" value="ECO:0007669"/>
    <property type="project" value="InterPro"/>
</dbReference>
<accession>A0A8H3GIZ5</accession>
<evidence type="ECO:0000256" key="7">
    <source>
        <dbReference type="ARBA" id="ARBA00023180"/>
    </source>
</evidence>
<organism evidence="12 13">
    <name type="scientific">Rhizoctonia solani</name>
    <dbReference type="NCBI Taxonomy" id="456999"/>
    <lineage>
        <taxon>Eukaryota</taxon>
        <taxon>Fungi</taxon>
        <taxon>Dikarya</taxon>
        <taxon>Basidiomycota</taxon>
        <taxon>Agaricomycotina</taxon>
        <taxon>Agaricomycetes</taxon>
        <taxon>Cantharellales</taxon>
        <taxon>Ceratobasidiaceae</taxon>
        <taxon>Rhizoctonia</taxon>
    </lineage>
</organism>
<dbReference type="InterPro" id="IPR045087">
    <property type="entry name" value="Cu-oxidase_fam"/>
</dbReference>
<dbReference type="InterPro" id="IPR002355">
    <property type="entry name" value="Cu_oxidase_Cu_BS"/>
</dbReference>
<dbReference type="GO" id="GO:0016491">
    <property type="term" value="F:oxidoreductase activity"/>
    <property type="evidence" value="ECO:0007669"/>
    <property type="project" value="UniProtKB-KW"/>
</dbReference>
<dbReference type="InterPro" id="IPR001117">
    <property type="entry name" value="Cu-oxidase_2nd"/>
</dbReference>
<feature type="signal peptide" evidence="8">
    <location>
        <begin position="1"/>
        <end position="20"/>
    </location>
</feature>
<keyword evidence="7" id="KW-0325">Glycoprotein</keyword>
<dbReference type="InterPro" id="IPR011706">
    <property type="entry name" value="Cu-oxidase_C"/>
</dbReference>
<evidence type="ECO:0000259" key="11">
    <source>
        <dbReference type="Pfam" id="PF07732"/>
    </source>
</evidence>
<dbReference type="InterPro" id="IPR011707">
    <property type="entry name" value="Cu-oxidase-like_N"/>
</dbReference>
<keyword evidence="5" id="KW-0186">Copper</keyword>
<feature type="chain" id="PRO_5034211465" description="Multicopper oxidase" evidence="8">
    <location>
        <begin position="21"/>
        <end position="599"/>
    </location>
</feature>
<dbReference type="AlphaFoldDB" id="A0A8H3GIZ5"/>
<keyword evidence="4" id="KW-0560">Oxidoreductase</keyword>
<evidence type="ECO:0000259" key="10">
    <source>
        <dbReference type="Pfam" id="PF07731"/>
    </source>
</evidence>
<evidence type="ECO:0000313" key="12">
    <source>
        <dbReference type="EMBL" id="CAE6456488.1"/>
    </source>
</evidence>
<evidence type="ECO:0000256" key="5">
    <source>
        <dbReference type="ARBA" id="ARBA00023008"/>
    </source>
</evidence>
<feature type="domain" description="Plastocyanin-like" evidence="9">
    <location>
        <begin position="200"/>
        <end position="363"/>
    </location>
</feature>
<comment type="similarity">
    <text evidence="1">Belongs to the multicopper oxidase family.</text>
</comment>
<protein>
    <recommendedName>
        <fullName evidence="14">Multicopper oxidase</fullName>
    </recommendedName>
</protein>
<dbReference type="PANTHER" id="PTHR11709:SF488">
    <property type="entry name" value="LACCASE-RELATED"/>
    <property type="match status" value="1"/>
</dbReference>
<dbReference type="PROSITE" id="PS00080">
    <property type="entry name" value="MULTICOPPER_OXIDASE2"/>
    <property type="match status" value="1"/>
</dbReference>
<dbReference type="EMBL" id="CAJMWW010000192">
    <property type="protein sequence ID" value="CAE6456488.1"/>
    <property type="molecule type" value="Genomic_DNA"/>
</dbReference>
<sequence length="599" mass="66276">MQLRNIPLLLAGALLPVAQAALRQHTLELTYGTHNADGTTRESWLINGQTPGPHLVWDEDDQISVRVVNKGHEPVTMHWHGIEQFGTPWSDGVPGLTQWPIPVQGDFVYNFTVKQAGFHWYHSHYKMQLDDGLKGSIYIRPNPNKPKPFSQVSTDAAVIEKLKQAENNPLMLNVFDYKHYTSEHWMAEWERTDIEQLCIDNILTNGKGPVLCPNVDELNAIATADQKPLTKKGCMQPTSKLMFPYPESKPELVSPAMWTECTNSSTSFEVFSVKQSDGWVAFNLLNSGALWDLRVSIDSHKMYFFAADGHYTKVQVATSILIPIGERHQFFVKLDQTAGDYRIRTAAVVLPQLITGYSILRYADQTGAGLVEVKTLPASKNPWIDYAGNIINGGTDLVQANLSPFPDNAPPQGKADVTLPLNVTRTSEFGWVLNGNSWTSPPDNFTPLLFQPAQIAALDKNVYFSYPNGSVVDIIFTVTAGNPAMHPPHPMHKHGVKAWFLGSGEGKFPYASIQAAVDAGYKGINMKNPPLRDDFVTPVAITGQAWAAVRFQAVDPGPIILHCHIDAHLATGMVIVLLEGAEKLTSGYVPNYYLSKNKP</sequence>
<name>A0A8H3GIZ5_9AGAM</name>
<dbReference type="InterPro" id="IPR008972">
    <property type="entry name" value="Cupredoxin"/>
</dbReference>
<evidence type="ECO:0000313" key="13">
    <source>
        <dbReference type="Proteomes" id="UP000663841"/>
    </source>
</evidence>
<dbReference type="Pfam" id="PF07732">
    <property type="entry name" value="Cu-oxidase_3"/>
    <property type="match status" value="1"/>
</dbReference>
<dbReference type="Proteomes" id="UP000663841">
    <property type="component" value="Unassembled WGS sequence"/>
</dbReference>
<dbReference type="CDD" id="cd13898">
    <property type="entry name" value="CuRO_3_Abr2_like"/>
    <property type="match status" value="1"/>
</dbReference>
<keyword evidence="2" id="KW-0479">Metal-binding</keyword>
<dbReference type="Pfam" id="PF07731">
    <property type="entry name" value="Cu-oxidase_2"/>
    <property type="match status" value="1"/>
</dbReference>
<dbReference type="CDD" id="cd13850">
    <property type="entry name" value="CuRO_1_Abr2_like"/>
    <property type="match status" value="1"/>
</dbReference>
<evidence type="ECO:0000256" key="8">
    <source>
        <dbReference type="SAM" id="SignalP"/>
    </source>
</evidence>
<evidence type="ECO:0000256" key="1">
    <source>
        <dbReference type="ARBA" id="ARBA00010609"/>
    </source>
</evidence>
<proteinExistence type="inferred from homology"/>
<dbReference type="SUPFAM" id="SSF49503">
    <property type="entry name" value="Cupredoxins"/>
    <property type="match status" value="3"/>
</dbReference>
<dbReference type="Gene3D" id="2.60.40.420">
    <property type="entry name" value="Cupredoxins - blue copper proteins"/>
    <property type="match status" value="3"/>
</dbReference>
<evidence type="ECO:0000256" key="3">
    <source>
        <dbReference type="ARBA" id="ARBA00022729"/>
    </source>
</evidence>
<comment type="caution">
    <text evidence="12">The sequence shown here is derived from an EMBL/GenBank/DDBJ whole genome shotgun (WGS) entry which is preliminary data.</text>
</comment>
<evidence type="ECO:0000256" key="2">
    <source>
        <dbReference type="ARBA" id="ARBA00022723"/>
    </source>
</evidence>
<evidence type="ECO:0000259" key="9">
    <source>
        <dbReference type="Pfam" id="PF00394"/>
    </source>
</evidence>
<evidence type="ECO:0008006" key="14">
    <source>
        <dbReference type="Google" id="ProtNLM"/>
    </source>
</evidence>
<dbReference type="Pfam" id="PF00394">
    <property type="entry name" value="Cu-oxidase"/>
    <property type="match status" value="1"/>
</dbReference>
<feature type="domain" description="Plastocyanin-like" evidence="10">
    <location>
        <begin position="461"/>
        <end position="580"/>
    </location>
</feature>
<evidence type="ECO:0000256" key="4">
    <source>
        <dbReference type="ARBA" id="ARBA00023002"/>
    </source>
</evidence>
<feature type="domain" description="Plastocyanin-like" evidence="11">
    <location>
        <begin position="30"/>
        <end position="142"/>
    </location>
</feature>
<evidence type="ECO:0000256" key="6">
    <source>
        <dbReference type="ARBA" id="ARBA00023157"/>
    </source>
</evidence>
<keyword evidence="6" id="KW-1015">Disulfide bond</keyword>
<keyword evidence="3 8" id="KW-0732">Signal</keyword>
<reference evidence="12" key="1">
    <citation type="submission" date="2021-01" db="EMBL/GenBank/DDBJ databases">
        <authorList>
            <person name="Kaushik A."/>
        </authorList>
    </citation>
    <scope>NUCLEOTIDE SEQUENCE</scope>
    <source>
        <strain evidence="12">AG3-T5</strain>
    </source>
</reference>